<feature type="transmembrane region" description="Helical" evidence="6">
    <location>
        <begin position="203"/>
        <end position="229"/>
    </location>
</feature>
<keyword evidence="5 6" id="KW-0472">Membrane</keyword>
<feature type="transmembrane region" description="Helical" evidence="6">
    <location>
        <begin position="372"/>
        <end position="392"/>
    </location>
</feature>
<name>A0ABU8MH13_9PSEU</name>
<evidence type="ECO:0000256" key="1">
    <source>
        <dbReference type="ARBA" id="ARBA00004651"/>
    </source>
</evidence>
<feature type="transmembrane region" description="Helical" evidence="6">
    <location>
        <begin position="133"/>
        <end position="156"/>
    </location>
</feature>
<feature type="transmembrane region" description="Helical" evidence="6">
    <location>
        <begin position="344"/>
        <end position="366"/>
    </location>
</feature>
<proteinExistence type="predicted"/>
<reference evidence="7 8" key="1">
    <citation type="submission" date="2024-03" db="EMBL/GenBank/DDBJ databases">
        <title>Actinomycetospora sp. OC33-EN08, a novel actinomycete isolated from wild orchid (Aerides multiflora).</title>
        <authorList>
            <person name="Suriyachadkun C."/>
        </authorList>
    </citation>
    <scope>NUCLEOTIDE SEQUENCE [LARGE SCALE GENOMIC DNA]</scope>
    <source>
        <strain evidence="7 8">OC33-EN08</strain>
    </source>
</reference>
<evidence type="ECO:0000256" key="3">
    <source>
        <dbReference type="ARBA" id="ARBA00022692"/>
    </source>
</evidence>
<evidence type="ECO:0000313" key="7">
    <source>
        <dbReference type="EMBL" id="MEJ2866397.1"/>
    </source>
</evidence>
<keyword evidence="3 6" id="KW-0812">Transmembrane</keyword>
<evidence type="ECO:0008006" key="9">
    <source>
        <dbReference type="Google" id="ProtNLM"/>
    </source>
</evidence>
<feature type="transmembrane region" description="Helical" evidence="6">
    <location>
        <begin position="249"/>
        <end position="267"/>
    </location>
</feature>
<feature type="transmembrane region" description="Helical" evidence="6">
    <location>
        <begin position="315"/>
        <end position="337"/>
    </location>
</feature>
<comment type="subcellular location">
    <subcellularLocation>
        <location evidence="1">Cell membrane</location>
        <topology evidence="1">Multi-pass membrane protein</topology>
    </subcellularLocation>
</comment>
<accession>A0ABU8MH13</accession>
<keyword evidence="4 6" id="KW-1133">Transmembrane helix</keyword>
<keyword evidence="8" id="KW-1185">Reference proteome</keyword>
<feature type="transmembrane region" description="Helical" evidence="6">
    <location>
        <begin position="78"/>
        <end position="100"/>
    </location>
</feature>
<evidence type="ECO:0000256" key="6">
    <source>
        <dbReference type="SAM" id="Phobius"/>
    </source>
</evidence>
<dbReference type="InterPro" id="IPR050833">
    <property type="entry name" value="Poly_Biosynth_Transport"/>
</dbReference>
<feature type="transmembrane region" description="Helical" evidence="6">
    <location>
        <begin position="37"/>
        <end position="58"/>
    </location>
</feature>
<gene>
    <name evidence="7" type="ORF">WCD74_01385</name>
</gene>
<comment type="caution">
    <text evidence="7">The sequence shown here is derived from an EMBL/GenBank/DDBJ whole genome shotgun (WGS) entry which is preliminary data.</text>
</comment>
<dbReference type="RefSeq" id="WP_337693021.1">
    <property type="nucleotide sequence ID" value="NZ_JBBEGN010000001.1"/>
</dbReference>
<organism evidence="7 8">
    <name type="scientific">Actinomycetospora aurantiaca</name>
    <dbReference type="NCBI Taxonomy" id="3129233"/>
    <lineage>
        <taxon>Bacteria</taxon>
        <taxon>Bacillati</taxon>
        <taxon>Actinomycetota</taxon>
        <taxon>Actinomycetes</taxon>
        <taxon>Pseudonocardiales</taxon>
        <taxon>Pseudonocardiaceae</taxon>
        <taxon>Actinomycetospora</taxon>
    </lineage>
</organism>
<evidence type="ECO:0000256" key="2">
    <source>
        <dbReference type="ARBA" id="ARBA00022475"/>
    </source>
</evidence>
<dbReference type="PANTHER" id="PTHR30250:SF11">
    <property type="entry name" value="O-ANTIGEN TRANSPORTER-RELATED"/>
    <property type="match status" value="1"/>
</dbReference>
<feature type="transmembrane region" description="Helical" evidence="6">
    <location>
        <begin position="279"/>
        <end position="303"/>
    </location>
</feature>
<evidence type="ECO:0000256" key="5">
    <source>
        <dbReference type="ARBA" id="ARBA00023136"/>
    </source>
</evidence>
<dbReference type="Proteomes" id="UP001385809">
    <property type="component" value="Unassembled WGS sequence"/>
</dbReference>
<feature type="transmembrane region" description="Helical" evidence="6">
    <location>
        <begin position="106"/>
        <end position="126"/>
    </location>
</feature>
<feature type="transmembrane region" description="Helical" evidence="6">
    <location>
        <begin position="162"/>
        <end position="183"/>
    </location>
</feature>
<evidence type="ECO:0000313" key="8">
    <source>
        <dbReference type="Proteomes" id="UP001385809"/>
    </source>
</evidence>
<keyword evidence="2" id="KW-1003">Cell membrane</keyword>
<sequence>MTSLRSSAAGMASQLLNAGTNVVTAFAASVVLAPESFGLFVLGFAVVTIALATGRGLIGQTMLTQLPATPEGDRPALVRSAVGFAVLVGGLGTVALLVVSQWIGSVVWFVPWLVLALVQDVGRYAFLALGRAVAALVLDVVWAAAQAVLVVGWWLIGGALGIGVFATAWGVGALAGAVAFAALARHSAVPAGPGPWLRSTRDVAGWFTAMSVLGQLEVYLVILLAGALAGARDAGGLRAVQLLVFQPPMVLLGAVLALATPPVARLGAGSSGLPSVWRLTALAVTPVAAVVLVVATLAGPVMGFLFPQYTDYSDLVLPVALQSALAAFAVPTLALLAGTRRAGLAFGLQTGRSILLLVGVVVGAIVAGTHGLAWSLAISGAVTLAVGTYIAWSVLTTVPAREAVPA</sequence>
<protein>
    <recommendedName>
        <fullName evidence="9">Membrane protein involved in the export of O-antigen and teichoic acid</fullName>
    </recommendedName>
</protein>
<dbReference type="EMBL" id="JBBEGN010000001">
    <property type="protein sequence ID" value="MEJ2866397.1"/>
    <property type="molecule type" value="Genomic_DNA"/>
</dbReference>
<dbReference type="PANTHER" id="PTHR30250">
    <property type="entry name" value="PST FAMILY PREDICTED COLANIC ACID TRANSPORTER"/>
    <property type="match status" value="1"/>
</dbReference>
<evidence type="ECO:0000256" key="4">
    <source>
        <dbReference type="ARBA" id="ARBA00022989"/>
    </source>
</evidence>